<feature type="compositionally biased region" description="Low complexity" evidence="5">
    <location>
        <begin position="674"/>
        <end position="686"/>
    </location>
</feature>
<feature type="compositionally biased region" description="Low complexity" evidence="5">
    <location>
        <begin position="437"/>
        <end position="471"/>
    </location>
</feature>
<feature type="region of interest" description="Disordered" evidence="5">
    <location>
        <begin position="98"/>
        <end position="121"/>
    </location>
</feature>
<feature type="region of interest" description="Disordered" evidence="5">
    <location>
        <begin position="674"/>
        <end position="700"/>
    </location>
</feature>
<evidence type="ECO:0000259" key="7">
    <source>
        <dbReference type="PROSITE" id="PS50053"/>
    </source>
</evidence>
<protein>
    <recommendedName>
        <fullName evidence="7">Ubiquitin-like domain-containing protein</fullName>
    </recommendedName>
</protein>
<dbReference type="SUPFAM" id="SSF54236">
    <property type="entry name" value="Ubiquitin-like"/>
    <property type="match status" value="1"/>
</dbReference>
<feature type="compositionally biased region" description="Low complexity" evidence="5">
    <location>
        <begin position="217"/>
        <end position="236"/>
    </location>
</feature>
<feature type="compositionally biased region" description="Low complexity" evidence="5">
    <location>
        <begin position="173"/>
        <end position="182"/>
    </location>
</feature>
<feature type="region of interest" description="Disordered" evidence="5">
    <location>
        <begin position="145"/>
        <end position="247"/>
    </location>
</feature>
<gene>
    <name evidence="8" type="ORF">M011DRAFT_470840</name>
</gene>
<evidence type="ECO:0000313" key="9">
    <source>
        <dbReference type="Proteomes" id="UP000799440"/>
    </source>
</evidence>
<feature type="region of interest" description="Disordered" evidence="5">
    <location>
        <begin position="417"/>
        <end position="486"/>
    </location>
</feature>
<keyword evidence="2 6" id="KW-0812">Transmembrane</keyword>
<comment type="subcellular location">
    <subcellularLocation>
        <location evidence="1">Membrane</location>
    </subcellularLocation>
</comment>
<feature type="region of interest" description="Disordered" evidence="5">
    <location>
        <begin position="755"/>
        <end position="828"/>
    </location>
</feature>
<feature type="compositionally biased region" description="Gly residues" evidence="5">
    <location>
        <begin position="815"/>
        <end position="828"/>
    </location>
</feature>
<keyword evidence="4 6" id="KW-0472">Membrane</keyword>
<dbReference type="GO" id="GO:0030968">
    <property type="term" value="P:endoplasmic reticulum unfolded protein response"/>
    <property type="evidence" value="ECO:0007669"/>
    <property type="project" value="TreeGrafter"/>
</dbReference>
<evidence type="ECO:0000256" key="6">
    <source>
        <dbReference type="SAM" id="Phobius"/>
    </source>
</evidence>
<keyword evidence="9" id="KW-1185">Reference proteome</keyword>
<dbReference type="EMBL" id="MU006592">
    <property type="protein sequence ID" value="KAF2743943.1"/>
    <property type="molecule type" value="Genomic_DNA"/>
</dbReference>
<feature type="compositionally biased region" description="Basic residues" evidence="5">
    <location>
        <begin position="158"/>
        <end position="172"/>
    </location>
</feature>
<organism evidence="8 9">
    <name type="scientific">Sporormia fimetaria CBS 119925</name>
    <dbReference type="NCBI Taxonomy" id="1340428"/>
    <lineage>
        <taxon>Eukaryota</taxon>
        <taxon>Fungi</taxon>
        <taxon>Dikarya</taxon>
        <taxon>Ascomycota</taxon>
        <taxon>Pezizomycotina</taxon>
        <taxon>Dothideomycetes</taxon>
        <taxon>Pleosporomycetidae</taxon>
        <taxon>Pleosporales</taxon>
        <taxon>Sporormiaceae</taxon>
        <taxon>Sporormia</taxon>
    </lineage>
</organism>
<feature type="compositionally biased region" description="Polar residues" evidence="5">
    <location>
        <begin position="201"/>
        <end position="216"/>
    </location>
</feature>
<dbReference type="GO" id="GO:0016020">
    <property type="term" value="C:membrane"/>
    <property type="evidence" value="ECO:0007669"/>
    <property type="project" value="UniProtKB-SubCell"/>
</dbReference>
<evidence type="ECO:0000256" key="3">
    <source>
        <dbReference type="ARBA" id="ARBA00022989"/>
    </source>
</evidence>
<dbReference type="PANTHER" id="PTHR12943">
    <property type="entry name" value="HOMOCYSTEINE-RESPONSIVE ENDOPLASMIC RETICULUM-RESIDENT UNIQUITIN-LIKE DOMAIN HERPUD PROTEIN FAMILY MEMBER"/>
    <property type="match status" value="1"/>
</dbReference>
<evidence type="ECO:0000256" key="1">
    <source>
        <dbReference type="ARBA" id="ARBA00004370"/>
    </source>
</evidence>
<dbReference type="PANTHER" id="PTHR12943:SF27">
    <property type="entry name" value="HOMOCYSTEINE-INDUCED ENDOPLASMIC RETICULUM PROTEIN, ISOFORM A"/>
    <property type="match status" value="1"/>
</dbReference>
<dbReference type="Gene3D" id="3.10.20.90">
    <property type="entry name" value="Phosphatidylinositol 3-kinase Catalytic Subunit, Chain A, domain 1"/>
    <property type="match status" value="1"/>
</dbReference>
<dbReference type="InterPro" id="IPR039751">
    <property type="entry name" value="HERPUD1/2"/>
</dbReference>
<dbReference type="OrthoDB" id="21589at2759"/>
<feature type="compositionally biased region" description="Low complexity" evidence="5">
    <location>
        <begin position="803"/>
        <end position="814"/>
    </location>
</feature>
<dbReference type="InterPro" id="IPR000626">
    <property type="entry name" value="Ubiquitin-like_dom"/>
</dbReference>
<accession>A0A6A6V1P5</accession>
<evidence type="ECO:0000256" key="5">
    <source>
        <dbReference type="SAM" id="MobiDB-lite"/>
    </source>
</evidence>
<dbReference type="Proteomes" id="UP000799440">
    <property type="component" value="Unassembled WGS sequence"/>
</dbReference>
<feature type="compositionally biased region" description="Basic and acidic residues" evidence="5">
    <location>
        <begin position="755"/>
        <end position="793"/>
    </location>
</feature>
<dbReference type="CDD" id="cd17039">
    <property type="entry name" value="Ubl_ubiquitin_like"/>
    <property type="match status" value="1"/>
</dbReference>
<feature type="domain" description="Ubiquitin-like" evidence="7">
    <location>
        <begin position="10"/>
        <end position="76"/>
    </location>
</feature>
<dbReference type="InterPro" id="IPR029071">
    <property type="entry name" value="Ubiquitin-like_domsf"/>
</dbReference>
<name>A0A6A6V1P5_9PLEO</name>
<feature type="compositionally biased region" description="Pro residues" evidence="5">
    <location>
        <begin position="183"/>
        <end position="193"/>
    </location>
</feature>
<dbReference type="AlphaFoldDB" id="A0A6A6V1P5"/>
<feature type="compositionally biased region" description="Low complexity" evidence="5">
    <location>
        <begin position="107"/>
        <end position="116"/>
    </location>
</feature>
<feature type="region of interest" description="Disordered" evidence="5">
    <location>
        <begin position="557"/>
        <end position="601"/>
    </location>
</feature>
<keyword evidence="3 6" id="KW-1133">Transmembrane helix</keyword>
<evidence type="ECO:0000256" key="4">
    <source>
        <dbReference type="ARBA" id="ARBA00023136"/>
    </source>
</evidence>
<proteinExistence type="predicted"/>
<evidence type="ECO:0000256" key="2">
    <source>
        <dbReference type="ARBA" id="ARBA00022692"/>
    </source>
</evidence>
<evidence type="ECO:0000313" key="8">
    <source>
        <dbReference type="EMBL" id="KAF2743943.1"/>
    </source>
</evidence>
<reference evidence="8" key="1">
    <citation type="journal article" date="2020" name="Stud. Mycol.">
        <title>101 Dothideomycetes genomes: a test case for predicting lifestyles and emergence of pathogens.</title>
        <authorList>
            <person name="Haridas S."/>
            <person name="Albert R."/>
            <person name="Binder M."/>
            <person name="Bloem J."/>
            <person name="Labutti K."/>
            <person name="Salamov A."/>
            <person name="Andreopoulos B."/>
            <person name="Baker S."/>
            <person name="Barry K."/>
            <person name="Bills G."/>
            <person name="Bluhm B."/>
            <person name="Cannon C."/>
            <person name="Castanera R."/>
            <person name="Culley D."/>
            <person name="Daum C."/>
            <person name="Ezra D."/>
            <person name="Gonzalez J."/>
            <person name="Henrissat B."/>
            <person name="Kuo A."/>
            <person name="Liang C."/>
            <person name="Lipzen A."/>
            <person name="Lutzoni F."/>
            <person name="Magnuson J."/>
            <person name="Mondo S."/>
            <person name="Nolan M."/>
            <person name="Ohm R."/>
            <person name="Pangilinan J."/>
            <person name="Park H.-J."/>
            <person name="Ramirez L."/>
            <person name="Alfaro M."/>
            <person name="Sun H."/>
            <person name="Tritt A."/>
            <person name="Yoshinaga Y."/>
            <person name="Zwiers L.-H."/>
            <person name="Turgeon B."/>
            <person name="Goodwin S."/>
            <person name="Spatafora J."/>
            <person name="Crous P."/>
            <person name="Grigoriev I."/>
        </authorList>
    </citation>
    <scope>NUCLEOTIDE SEQUENCE</scope>
    <source>
        <strain evidence="8">CBS 119925</strain>
    </source>
</reference>
<sequence>MADDVQEAVATINLKVLSPSTEVQGDITLPAIPISTTVKDLRLRIQNEIATRPSTDRMRLIYRGRVVANETDTLSDVFGAENVRSAPDHTLHLVLREQPPSSTVSSPGPAAAQQLPQAPPNPFRFVRPPQPATPQIQTNPFRVVAPPRPNSQPQIPHAHQHAHAHLHHHHHAQALAAQLGQPHGPPYGPPQAPTIPFTPTAALTNGQSAAPGQQQSRTGTPRTGTPRTGTPRTGTPVQTNAGNPMMPFAVPPTIQPGTPLPPNATQVRTETVGPNGDRVIVTWNNTTVPAIPVLPPHLRGQAIPQPFLPRPFPHPQMFQQPMATGQSLATQVAEVEQRLNRIRLDLQSVRELMDAAAARTEGSSAEQAANSQERVQVETLILSSLMGLLRVEQELASPALLNSPDLGRLQQSADELRAQATAARERPYPGRRTSNDAAQSSQSAVPTPAAPPASSGTTTTLPPPHAAATQTQNNGPASSDSRADVFILSNPNGPVALLFDRQGTYTTLPVAPAMPFSVFSQQFSANRQTLNSVSQQLAQRTHDLHQQLAARHITQSAPTPFNPQQAPAAAPAGAQPQPQPQAPNQNANPDPNAAQAQQQQQQQQQRLAAWADHIWLAIKLAIFVYIFAGHGSWYRPLMLVLISGLVYIFQLGVFDNQMNAIRRHFEALLAIPEGAQQGPPAQPGAQGAAGTGGRVEPDRNLSPEEAARRLLAERQGWVRSVIRATERAFALFVASLWPGVGERMVVVNEARRVEERRRLEEAEREREEARRREEEERRVVEGGNAGEKRERAVDVGAGRGEGESSVSDSVNNSGSGSGSGNGEGASGR</sequence>
<feature type="transmembrane region" description="Helical" evidence="6">
    <location>
        <begin position="633"/>
        <end position="654"/>
    </location>
</feature>
<dbReference type="PROSITE" id="PS50053">
    <property type="entry name" value="UBIQUITIN_2"/>
    <property type="match status" value="1"/>
</dbReference>